<proteinExistence type="predicted"/>
<feature type="domain" description="FecR protein" evidence="2">
    <location>
        <begin position="132"/>
        <end position="228"/>
    </location>
</feature>
<feature type="transmembrane region" description="Helical" evidence="1">
    <location>
        <begin position="103"/>
        <end position="123"/>
    </location>
</feature>
<reference evidence="5" key="1">
    <citation type="journal article" date="2019" name="Int. J. Syst. Evol. Microbiol.">
        <title>The Global Catalogue of Microorganisms (GCM) 10K type strain sequencing project: providing services to taxonomists for standard genome sequencing and annotation.</title>
        <authorList>
            <consortium name="The Broad Institute Genomics Platform"/>
            <consortium name="The Broad Institute Genome Sequencing Center for Infectious Disease"/>
            <person name="Wu L."/>
            <person name="Ma J."/>
        </authorList>
    </citation>
    <scope>NUCLEOTIDE SEQUENCE [LARGE SCALE GENOMIC DNA]</scope>
    <source>
        <strain evidence="5">CCUG 55250</strain>
    </source>
</reference>
<dbReference type="PIRSF" id="PIRSF018266">
    <property type="entry name" value="FecR"/>
    <property type="match status" value="1"/>
</dbReference>
<evidence type="ECO:0000313" key="4">
    <source>
        <dbReference type="EMBL" id="MFC5410767.1"/>
    </source>
</evidence>
<evidence type="ECO:0000259" key="2">
    <source>
        <dbReference type="Pfam" id="PF04773"/>
    </source>
</evidence>
<keyword evidence="1" id="KW-0472">Membrane</keyword>
<organism evidence="4 5">
    <name type="scientific">Larkinella bovis</name>
    <dbReference type="NCBI Taxonomy" id="683041"/>
    <lineage>
        <taxon>Bacteria</taxon>
        <taxon>Pseudomonadati</taxon>
        <taxon>Bacteroidota</taxon>
        <taxon>Cytophagia</taxon>
        <taxon>Cytophagales</taxon>
        <taxon>Spirosomataceae</taxon>
        <taxon>Larkinella</taxon>
    </lineage>
</organism>
<gene>
    <name evidence="4" type="ORF">ACFPMF_15700</name>
</gene>
<dbReference type="InterPro" id="IPR006860">
    <property type="entry name" value="FecR"/>
</dbReference>
<evidence type="ECO:0000256" key="1">
    <source>
        <dbReference type="SAM" id="Phobius"/>
    </source>
</evidence>
<comment type="caution">
    <text evidence="4">The sequence shown here is derived from an EMBL/GenBank/DDBJ whole genome shotgun (WGS) entry which is preliminary data.</text>
</comment>
<dbReference type="EMBL" id="JBHSMA010000004">
    <property type="protein sequence ID" value="MFC5410767.1"/>
    <property type="molecule type" value="Genomic_DNA"/>
</dbReference>
<evidence type="ECO:0000259" key="3">
    <source>
        <dbReference type="Pfam" id="PF16344"/>
    </source>
</evidence>
<dbReference type="PANTHER" id="PTHR30273">
    <property type="entry name" value="PERIPLASMIC SIGNAL SENSOR AND SIGMA FACTOR ACTIVATOR FECR-RELATED"/>
    <property type="match status" value="1"/>
</dbReference>
<dbReference type="PANTHER" id="PTHR30273:SF2">
    <property type="entry name" value="PROTEIN FECR"/>
    <property type="match status" value="1"/>
</dbReference>
<dbReference type="Pfam" id="PF04773">
    <property type="entry name" value="FecR"/>
    <property type="match status" value="1"/>
</dbReference>
<keyword evidence="5" id="KW-1185">Reference proteome</keyword>
<dbReference type="Pfam" id="PF16344">
    <property type="entry name" value="FecR_C"/>
    <property type="match status" value="1"/>
</dbReference>
<dbReference type="Gene3D" id="3.55.50.30">
    <property type="match status" value="1"/>
</dbReference>
<name>A0ABW0II27_9BACT</name>
<protein>
    <submittedName>
        <fullName evidence="4">FecR family protein</fullName>
    </submittedName>
</protein>
<sequence length="349" mass="39935">MDYSQFTADDFIKDELFQDWILQPNRQNKLFWENWLANNPDRKPEVEKARNILLSIEFTPRALPEARVKALWDRIQSQTEKVPASRWGPEREPALTRRLYTRWYQVAAVFIGILLAGTVFYTLQEQKEVALTVTTKFGEVKKIILPDQSMVVLNGNSRLTYKKQWSSDEERAVNLAGEAYFSVTHTQNHQKFRVNMDEQMQVEVLGTKFTVTSRSQKKQVVLSEGKVQLAILGSQAKTAVAPVILKPGELLAVYEKPYRFDKRQVANPENYAAFQQNKLVFINAPLSEVARTLEDTYGYHVTFGQPELAAKRFTGSSSANRVDHLLTAISKAFNLIVTQKGENIFIKKA</sequence>
<evidence type="ECO:0000313" key="5">
    <source>
        <dbReference type="Proteomes" id="UP001596106"/>
    </source>
</evidence>
<dbReference type="InterPro" id="IPR032508">
    <property type="entry name" value="FecR_C"/>
</dbReference>
<dbReference type="InterPro" id="IPR012373">
    <property type="entry name" value="Ferrdict_sens_TM"/>
</dbReference>
<keyword evidence="1" id="KW-1133">Transmembrane helix</keyword>
<dbReference type="Gene3D" id="2.60.120.1440">
    <property type="match status" value="1"/>
</dbReference>
<keyword evidence="1" id="KW-0812">Transmembrane</keyword>
<feature type="domain" description="Protein FecR C-terminal" evidence="3">
    <location>
        <begin position="278"/>
        <end position="346"/>
    </location>
</feature>
<dbReference type="Proteomes" id="UP001596106">
    <property type="component" value="Unassembled WGS sequence"/>
</dbReference>
<accession>A0ABW0II27</accession>
<dbReference type="RefSeq" id="WP_379846768.1">
    <property type="nucleotide sequence ID" value="NZ_JBHSMA010000004.1"/>
</dbReference>